<evidence type="ECO:0000256" key="1">
    <source>
        <dbReference type="SAM" id="Coils"/>
    </source>
</evidence>
<feature type="non-terminal residue" evidence="2">
    <location>
        <position position="158"/>
    </location>
</feature>
<protein>
    <submittedName>
        <fullName evidence="2">Uncharacterized protein</fullName>
    </submittedName>
</protein>
<feature type="coiled-coil region" evidence="1">
    <location>
        <begin position="68"/>
        <end position="131"/>
    </location>
</feature>
<keyword evidence="1" id="KW-0175">Coiled coil</keyword>
<gene>
    <name evidence="2" type="ORF">UFOVP549_50</name>
</gene>
<evidence type="ECO:0000313" key="2">
    <source>
        <dbReference type="EMBL" id="CAB4150097.1"/>
    </source>
</evidence>
<dbReference type="EMBL" id="LR796534">
    <property type="protein sequence ID" value="CAB4150097.1"/>
    <property type="molecule type" value="Genomic_DNA"/>
</dbReference>
<organism evidence="2">
    <name type="scientific">uncultured Caudovirales phage</name>
    <dbReference type="NCBI Taxonomy" id="2100421"/>
    <lineage>
        <taxon>Viruses</taxon>
        <taxon>Duplodnaviria</taxon>
        <taxon>Heunggongvirae</taxon>
        <taxon>Uroviricota</taxon>
        <taxon>Caudoviricetes</taxon>
        <taxon>Peduoviridae</taxon>
        <taxon>Maltschvirus</taxon>
        <taxon>Maltschvirus maltsch</taxon>
    </lineage>
</organism>
<proteinExistence type="predicted"/>
<accession>A0A6J5MW54</accession>
<dbReference type="Gene3D" id="1.20.5.1700">
    <property type="match status" value="1"/>
</dbReference>
<reference evidence="2" key="1">
    <citation type="submission" date="2020-04" db="EMBL/GenBank/DDBJ databases">
        <authorList>
            <person name="Chiriac C."/>
            <person name="Salcher M."/>
            <person name="Ghai R."/>
            <person name="Kavagutti S V."/>
        </authorList>
    </citation>
    <scope>NUCLEOTIDE SEQUENCE</scope>
</reference>
<sequence length="158" mass="18150">MNPELPHDPTTTLRLELGRITDQRDAFQKAFSTEVLKVVRVAIIQATIDADEEIALLRERTDNLVIKNNERHAELARLEADNARLKAEVERLTAADSYLQDANEHAFEKRCDELEAEVERLKEGNDCLGQMHDKEMERSAYLLEEFNRTTAWGRGLES</sequence>
<name>A0A6J5MW54_9CAUD</name>